<gene>
    <name evidence="1" type="ORF">PPACK8108_LOCUS6593</name>
</gene>
<sequence length="273" mass="29870">MIDYDRAGERLGELGAQTLNAAEKDAGHIGSAVTNMRDAQSGLNNLGKVDDLENLSKIGKTVSNTEAAKDTVTNLKQAENVINTVDDAEGATKVMLGKDQIAMLSDKGPWDNLSEGEQLAKTMALLEDGKKATTPDEQLVMALIMKKASEKRFNKLSDKITKLVGKTAQKIDWKKASFMGKVGRALLMPLKGIGKAFDYLQKGFFFLGKNRPMQAIGRNLGKFARKIGLNEKAWVTSLQPQSGYKNFHNSKAYEMIQSAKKFFASYKASKVAV</sequence>
<protein>
    <recommendedName>
        <fullName evidence="3">Secreted protein</fullName>
    </recommendedName>
</protein>
<organism evidence="1 2">
    <name type="scientific">Phakopsora pachyrhizi</name>
    <name type="common">Asian soybean rust disease fungus</name>
    <dbReference type="NCBI Taxonomy" id="170000"/>
    <lineage>
        <taxon>Eukaryota</taxon>
        <taxon>Fungi</taxon>
        <taxon>Dikarya</taxon>
        <taxon>Basidiomycota</taxon>
        <taxon>Pucciniomycotina</taxon>
        <taxon>Pucciniomycetes</taxon>
        <taxon>Pucciniales</taxon>
        <taxon>Phakopsoraceae</taxon>
        <taxon>Phakopsora</taxon>
    </lineage>
</organism>
<dbReference type="EMBL" id="CALTRL010001253">
    <property type="protein sequence ID" value="CAH7671778.1"/>
    <property type="molecule type" value="Genomic_DNA"/>
</dbReference>
<reference evidence="1" key="1">
    <citation type="submission" date="2022-06" db="EMBL/GenBank/DDBJ databases">
        <authorList>
            <consortium name="SYNGENTA / RWTH Aachen University"/>
        </authorList>
    </citation>
    <scope>NUCLEOTIDE SEQUENCE</scope>
</reference>
<evidence type="ECO:0000313" key="1">
    <source>
        <dbReference type="EMBL" id="CAH7671778.1"/>
    </source>
</evidence>
<dbReference type="Proteomes" id="UP001153365">
    <property type="component" value="Unassembled WGS sequence"/>
</dbReference>
<evidence type="ECO:0000313" key="2">
    <source>
        <dbReference type="Proteomes" id="UP001153365"/>
    </source>
</evidence>
<keyword evidence="2" id="KW-1185">Reference proteome</keyword>
<comment type="caution">
    <text evidence="1">The sequence shown here is derived from an EMBL/GenBank/DDBJ whole genome shotgun (WGS) entry which is preliminary data.</text>
</comment>
<evidence type="ECO:0008006" key="3">
    <source>
        <dbReference type="Google" id="ProtNLM"/>
    </source>
</evidence>
<accession>A0AAV0AVH9</accession>
<name>A0AAV0AVH9_PHAPC</name>
<proteinExistence type="predicted"/>
<dbReference type="AlphaFoldDB" id="A0AAV0AVH9"/>